<dbReference type="Gene3D" id="1.10.8.10">
    <property type="entry name" value="DNA helicase RuvA subunit, C-terminal domain"/>
    <property type="match status" value="1"/>
</dbReference>
<dbReference type="EMBL" id="NCKU01008706">
    <property type="protein sequence ID" value="RWS01741.1"/>
    <property type="molecule type" value="Genomic_DNA"/>
</dbReference>
<accession>A0A443QFE4</accession>
<dbReference type="Proteomes" id="UP000285301">
    <property type="component" value="Unassembled WGS sequence"/>
</dbReference>
<dbReference type="InterPro" id="IPR000210">
    <property type="entry name" value="BTB/POZ_dom"/>
</dbReference>
<dbReference type="SUPFAM" id="SSF109732">
    <property type="entry name" value="HBS1-like domain"/>
    <property type="match status" value="1"/>
</dbReference>
<dbReference type="Gene3D" id="3.30.710.10">
    <property type="entry name" value="Potassium Channel Kv1.1, Chain A"/>
    <property type="match status" value="2"/>
</dbReference>
<dbReference type="PROSITE" id="PS50097">
    <property type="entry name" value="BTB"/>
    <property type="match status" value="1"/>
</dbReference>
<dbReference type="PANTHER" id="PTHR24413">
    <property type="entry name" value="SPECKLE-TYPE POZ PROTEIN"/>
    <property type="match status" value="1"/>
</dbReference>
<reference evidence="2 3" key="1">
    <citation type="journal article" date="2018" name="Gigascience">
        <title>Genomes of trombidid mites reveal novel predicted allergens and laterally-transferred genes associated with secondary metabolism.</title>
        <authorList>
            <person name="Dong X."/>
            <person name="Chaisiri K."/>
            <person name="Xia D."/>
            <person name="Armstrong S.D."/>
            <person name="Fang Y."/>
            <person name="Donnelly M.J."/>
            <person name="Kadowaki T."/>
            <person name="McGarry J.W."/>
            <person name="Darby A.C."/>
            <person name="Makepeace B.L."/>
        </authorList>
    </citation>
    <scope>NUCLEOTIDE SEQUENCE [LARGE SCALE GENOMIC DNA]</scope>
    <source>
        <strain evidence="2">UoL-WK</strain>
    </source>
</reference>
<evidence type="ECO:0000313" key="3">
    <source>
        <dbReference type="Proteomes" id="UP000285301"/>
    </source>
</evidence>
<dbReference type="STRING" id="1965070.A0A443QFE4"/>
<gene>
    <name evidence="2" type="ORF">B4U79_04822</name>
</gene>
<dbReference type="SMART" id="SM00225">
    <property type="entry name" value="BTB"/>
    <property type="match status" value="1"/>
</dbReference>
<feature type="non-terminal residue" evidence="2">
    <location>
        <position position="1"/>
    </location>
</feature>
<name>A0A443QFE4_9ACAR</name>
<organism evidence="2 3">
    <name type="scientific">Dinothrombium tinctorium</name>
    <dbReference type="NCBI Taxonomy" id="1965070"/>
    <lineage>
        <taxon>Eukaryota</taxon>
        <taxon>Metazoa</taxon>
        <taxon>Ecdysozoa</taxon>
        <taxon>Arthropoda</taxon>
        <taxon>Chelicerata</taxon>
        <taxon>Arachnida</taxon>
        <taxon>Acari</taxon>
        <taxon>Acariformes</taxon>
        <taxon>Trombidiformes</taxon>
        <taxon>Prostigmata</taxon>
        <taxon>Anystina</taxon>
        <taxon>Parasitengona</taxon>
        <taxon>Trombidioidea</taxon>
        <taxon>Trombidiidae</taxon>
        <taxon>Dinothrombium</taxon>
    </lineage>
</organism>
<dbReference type="InterPro" id="IPR037189">
    <property type="entry name" value="HBS1-like_N_sf"/>
</dbReference>
<evidence type="ECO:0000313" key="2">
    <source>
        <dbReference type="EMBL" id="RWS01741.1"/>
    </source>
</evidence>
<dbReference type="InterPro" id="IPR011333">
    <property type="entry name" value="SKP1/BTB/POZ_sf"/>
</dbReference>
<dbReference type="Pfam" id="PF00651">
    <property type="entry name" value="BTB"/>
    <property type="match status" value="1"/>
</dbReference>
<keyword evidence="3" id="KW-1185">Reference proteome</keyword>
<dbReference type="OrthoDB" id="6412658at2759"/>
<comment type="caution">
    <text evidence="2">The sequence shown here is derived from an EMBL/GenBank/DDBJ whole genome shotgun (WGS) entry which is preliminary data.</text>
</comment>
<proteinExistence type="predicted"/>
<feature type="domain" description="BTB" evidence="1">
    <location>
        <begin position="634"/>
        <end position="690"/>
    </location>
</feature>
<protein>
    <recommendedName>
        <fullName evidence="1">BTB domain-containing protein</fullName>
    </recommendedName>
</protein>
<dbReference type="SUPFAM" id="SSF54695">
    <property type="entry name" value="POZ domain"/>
    <property type="match status" value="2"/>
</dbReference>
<sequence length="913" mass="104628">ILKCHSLSSSAEAEGVAGTQFELNEGGDVKWSLVKCNCEYMPFFDCETYEVYYNDCNYYLRLYGINAGYSLEFKVIIEAFFVDHPRENFMDLTYEGWCVVSCEKVVVSENTVKQSLTPFSFIGAFEDGYFTDTKIKAENGYEFRVHKVILHLANPTINWLENDSTPLDGLPQPIIEPILHYLYSECLPVNFSEEVAQSCIEVIKQHKLTGFEKFTELCQIYIKNTSVKKRIFNLIHEMHESAKEEISNFSKRQVDVSDGLNASSKHRYSKLIYHFKRAASEAAVVGIKFLIICDIYSNHKNQLTYEEQQEIIRYCKSRLPLAMSQIHQLFDIIKTLISSLTIADRLEFASLLVPEYENFSSVLPELSNSIDTTLNKLIEISDKLCCELHFQNNSNNSGTSRRLSVGEALSRSLKLALHIKELKSLKNLYYISQQFSENLLTRRDNFGKMNIADKMRCLAKTIEQFAEEIPLFLYRIDEFGVVVEERLSWKEWKYLFKMITAKVTRVLSKLRQNKEILAPLLTKLCDIVAKEQFINGLIELDLIDNFKKESQITEQLVKTENEKEQWWLEKRETIALQSLFESPLASNSYLSKHASNLLDNDNCNSDLIFEVFPPKCHSNEAAAFEETVAKPIAIRSHRVIVASRCEWFKRALLSGMKESINKTITVHETEPELFKIFLQYLYTGLLDTSNLSTDELTELMQLSDRYQVDCLKRIIESCLCNHIDDESALFLLTVSDQFNAKNLRLAAMEYVTSHKEVIKSDLFHHLPDELQAEVEELVIWSDLRDGLINCRPPHLRSGSFSFKVPCLPSQDNVSSLSSSTADVNELPPCKEEKEAIAADFVPTAVNSVPLHLCFSDSASFEGIPLSDPESDRIEECVRRLVDVLGEEVSRDELLRISIAADCDVNRALNYYLS</sequence>
<dbReference type="AlphaFoldDB" id="A0A443QFE4"/>
<evidence type="ECO:0000259" key="1">
    <source>
        <dbReference type="PROSITE" id="PS50097"/>
    </source>
</evidence>